<evidence type="ECO:0000256" key="1">
    <source>
        <dbReference type="ARBA" id="ARBA00022553"/>
    </source>
</evidence>
<dbReference type="CDD" id="cd06170">
    <property type="entry name" value="LuxR_C_like"/>
    <property type="match status" value="1"/>
</dbReference>
<dbReference type="CDD" id="cd17535">
    <property type="entry name" value="REC_NarL-like"/>
    <property type="match status" value="1"/>
</dbReference>
<evidence type="ECO:0000256" key="3">
    <source>
        <dbReference type="ARBA" id="ARBA00023125"/>
    </source>
</evidence>
<dbReference type="PRINTS" id="PR00038">
    <property type="entry name" value="HTHLUXR"/>
</dbReference>
<feature type="modified residue" description="4-aspartylphosphate" evidence="5">
    <location>
        <position position="54"/>
    </location>
</feature>
<gene>
    <name evidence="8" type="primary">nreC_2</name>
    <name evidence="8" type="ORF">Poly24_29190</name>
</gene>
<sequence>MKRTRVLLADDHRIVAEGLRNLLEPALDLIAIVEDGRELIEVALREQPDVIVADITMPLLNGLDAIDAIRAAGCQAKVVFLTMHRDATYAARAVRSGASGFVLKHSATEELLTAIRCAIAGETFVTQRIAESIDPIPTSRRTNKHMEQPLLTPRQREVLQLFAEGRTAPQVAEVLKISKRTAENHKARIMCALGVSSTSDLIQYAIRHGLIAGK</sequence>
<dbReference type="InterPro" id="IPR058245">
    <property type="entry name" value="NreC/VraR/RcsB-like_REC"/>
</dbReference>
<dbReference type="PROSITE" id="PS50043">
    <property type="entry name" value="HTH_LUXR_2"/>
    <property type="match status" value="1"/>
</dbReference>
<dbReference type="KEGG" id="rcf:Poly24_29190"/>
<dbReference type="Pfam" id="PF00072">
    <property type="entry name" value="Response_reg"/>
    <property type="match status" value="1"/>
</dbReference>
<evidence type="ECO:0000313" key="9">
    <source>
        <dbReference type="Proteomes" id="UP000315082"/>
    </source>
</evidence>
<proteinExistence type="predicted"/>
<keyword evidence="1 5" id="KW-0597">Phosphoprotein</keyword>
<evidence type="ECO:0000256" key="4">
    <source>
        <dbReference type="ARBA" id="ARBA00023163"/>
    </source>
</evidence>
<dbReference type="GO" id="GO:0000160">
    <property type="term" value="P:phosphorelay signal transduction system"/>
    <property type="evidence" value="ECO:0007669"/>
    <property type="project" value="InterPro"/>
</dbReference>
<evidence type="ECO:0000259" key="6">
    <source>
        <dbReference type="PROSITE" id="PS50043"/>
    </source>
</evidence>
<dbReference type="Gene3D" id="3.40.50.2300">
    <property type="match status" value="1"/>
</dbReference>
<dbReference type="InterPro" id="IPR001789">
    <property type="entry name" value="Sig_transdc_resp-reg_receiver"/>
</dbReference>
<feature type="domain" description="Response regulatory" evidence="7">
    <location>
        <begin position="5"/>
        <end position="119"/>
    </location>
</feature>
<dbReference type="PROSITE" id="PS50110">
    <property type="entry name" value="RESPONSE_REGULATORY"/>
    <property type="match status" value="1"/>
</dbReference>
<dbReference type="SMART" id="SM00421">
    <property type="entry name" value="HTH_LUXR"/>
    <property type="match status" value="1"/>
</dbReference>
<dbReference type="GO" id="GO:0003677">
    <property type="term" value="F:DNA binding"/>
    <property type="evidence" value="ECO:0007669"/>
    <property type="project" value="UniProtKB-KW"/>
</dbReference>
<dbReference type="OrthoDB" id="9796655at2"/>
<evidence type="ECO:0000256" key="2">
    <source>
        <dbReference type="ARBA" id="ARBA00023015"/>
    </source>
</evidence>
<reference evidence="8 9" key="1">
    <citation type="submission" date="2019-02" db="EMBL/GenBank/DDBJ databases">
        <title>Deep-cultivation of Planctomycetes and their phenomic and genomic characterization uncovers novel biology.</title>
        <authorList>
            <person name="Wiegand S."/>
            <person name="Jogler M."/>
            <person name="Boedeker C."/>
            <person name="Pinto D."/>
            <person name="Vollmers J."/>
            <person name="Rivas-Marin E."/>
            <person name="Kohn T."/>
            <person name="Peeters S.H."/>
            <person name="Heuer A."/>
            <person name="Rast P."/>
            <person name="Oberbeckmann S."/>
            <person name="Bunk B."/>
            <person name="Jeske O."/>
            <person name="Meyerdierks A."/>
            <person name="Storesund J.E."/>
            <person name="Kallscheuer N."/>
            <person name="Luecker S."/>
            <person name="Lage O.M."/>
            <person name="Pohl T."/>
            <person name="Merkel B.J."/>
            <person name="Hornburger P."/>
            <person name="Mueller R.-W."/>
            <person name="Bruemmer F."/>
            <person name="Labrenz M."/>
            <person name="Spormann A.M."/>
            <person name="Op den Camp H."/>
            <person name="Overmann J."/>
            <person name="Amann R."/>
            <person name="Jetten M.S.M."/>
            <person name="Mascher T."/>
            <person name="Medema M.H."/>
            <person name="Devos D.P."/>
            <person name="Kaster A.-K."/>
            <person name="Ovreas L."/>
            <person name="Rohde M."/>
            <person name="Galperin M.Y."/>
            <person name="Jogler C."/>
        </authorList>
    </citation>
    <scope>NUCLEOTIDE SEQUENCE [LARGE SCALE GENOMIC DNA]</scope>
    <source>
        <strain evidence="8 9">Poly24</strain>
    </source>
</reference>
<dbReference type="RefSeq" id="WP_145096295.1">
    <property type="nucleotide sequence ID" value="NZ_CP036348.1"/>
</dbReference>
<dbReference type="SMART" id="SM00448">
    <property type="entry name" value="REC"/>
    <property type="match status" value="1"/>
</dbReference>
<keyword evidence="9" id="KW-1185">Reference proteome</keyword>
<keyword evidence="2" id="KW-0805">Transcription regulation</keyword>
<dbReference type="GO" id="GO:0006355">
    <property type="term" value="P:regulation of DNA-templated transcription"/>
    <property type="evidence" value="ECO:0007669"/>
    <property type="project" value="InterPro"/>
</dbReference>
<dbReference type="EMBL" id="CP036348">
    <property type="protein sequence ID" value="QDV69204.1"/>
    <property type="molecule type" value="Genomic_DNA"/>
</dbReference>
<dbReference type="AlphaFoldDB" id="A0A518JUH4"/>
<dbReference type="InterPro" id="IPR011006">
    <property type="entry name" value="CheY-like_superfamily"/>
</dbReference>
<dbReference type="PANTHER" id="PTHR43214:SF41">
    <property type="entry name" value="NITRATE_NITRITE RESPONSE REGULATOR PROTEIN NARP"/>
    <property type="match status" value="1"/>
</dbReference>
<evidence type="ECO:0000313" key="8">
    <source>
        <dbReference type="EMBL" id="QDV69204.1"/>
    </source>
</evidence>
<dbReference type="Proteomes" id="UP000315082">
    <property type="component" value="Chromosome"/>
</dbReference>
<dbReference type="Pfam" id="PF00196">
    <property type="entry name" value="GerE"/>
    <property type="match status" value="1"/>
</dbReference>
<dbReference type="PANTHER" id="PTHR43214">
    <property type="entry name" value="TWO-COMPONENT RESPONSE REGULATOR"/>
    <property type="match status" value="1"/>
</dbReference>
<keyword evidence="4" id="KW-0804">Transcription</keyword>
<dbReference type="InterPro" id="IPR036388">
    <property type="entry name" value="WH-like_DNA-bd_sf"/>
</dbReference>
<protein>
    <submittedName>
        <fullName evidence="8">Oxygen regulatory protein NreC</fullName>
    </submittedName>
</protein>
<dbReference type="Gene3D" id="1.10.10.10">
    <property type="entry name" value="Winged helix-like DNA-binding domain superfamily/Winged helix DNA-binding domain"/>
    <property type="match status" value="1"/>
</dbReference>
<name>A0A518JUH4_9BACT</name>
<organism evidence="8 9">
    <name type="scientific">Rosistilla carotiformis</name>
    <dbReference type="NCBI Taxonomy" id="2528017"/>
    <lineage>
        <taxon>Bacteria</taxon>
        <taxon>Pseudomonadati</taxon>
        <taxon>Planctomycetota</taxon>
        <taxon>Planctomycetia</taxon>
        <taxon>Pirellulales</taxon>
        <taxon>Pirellulaceae</taxon>
        <taxon>Rosistilla</taxon>
    </lineage>
</organism>
<dbReference type="SUPFAM" id="SSF52172">
    <property type="entry name" value="CheY-like"/>
    <property type="match status" value="1"/>
</dbReference>
<dbReference type="InterPro" id="IPR039420">
    <property type="entry name" value="WalR-like"/>
</dbReference>
<dbReference type="InterPro" id="IPR016032">
    <property type="entry name" value="Sig_transdc_resp-reg_C-effctor"/>
</dbReference>
<feature type="domain" description="HTH luxR-type" evidence="6">
    <location>
        <begin position="144"/>
        <end position="209"/>
    </location>
</feature>
<keyword evidence="3" id="KW-0238">DNA-binding</keyword>
<dbReference type="InterPro" id="IPR000792">
    <property type="entry name" value="Tscrpt_reg_LuxR_C"/>
</dbReference>
<evidence type="ECO:0000256" key="5">
    <source>
        <dbReference type="PROSITE-ProRule" id="PRU00169"/>
    </source>
</evidence>
<accession>A0A518JUH4</accession>
<evidence type="ECO:0000259" key="7">
    <source>
        <dbReference type="PROSITE" id="PS50110"/>
    </source>
</evidence>
<dbReference type="SUPFAM" id="SSF46894">
    <property type="entry name" value="C-terminal effector domain of the bipartite response regulators"/>
    <property type="match status" value="1"/>
</dbReference>